<gene>
    <name evidence="8" type="ORF">BOX15_Mlig024808g1</name>
</gene>
<comment type="similarity">
    <text evidence="2">Belongs to the Rab3-GAP regulatory subunit family.</text>
</comment>
<evidence type="ECO:0000259" key="6">
    <source>
        <dbReference type="Pfam" id="PF14655"/>
    </source>
</evidence>
<accession>A0A267H8X1</accession>
<name>A0A267H8X1_9PLAT</name>
<evidence type="ECO:0000256" key="4">
    <source>
        <dbReference type="ARBA" id="ARBA00022490"/>
    </source>
</evidence>
<evidence type="ECO:0000313" key="8">
    <source>
        <dbReference type="EMBL" id="PAA94002.1"/>
    </source>
</evidence>
<dbReference type="InterPro" id="IPR026059">
    <property type="entry name" value="Rab3GAP2"/>
</dbReference>
<comment type="caution">
    <text evidence="8">The sequence shown here is derived from an EMBL/GenBank/DDBJ whole genome shotgun (WGS) entry which is preliminary data.</text>
</comment>
<protein>
    <recommendedName>
        <fullName evidence="10">Rab3-GAP regulatory subunit N-terminal domain-containing protein</fullName>
    </recommendedName>
</protein>
<dbReference type="EMBL" id="NIVC01000019">
    <property type="protein sequence ID" value="PAA94002.1"/>
    <property type="molecule type" value="Genomic_DNA"/>
</dbReference>
<comment type="subcellular location">
    <subcellularLocation>
        <location evidence="1">Cytoplasm</location>
    </subcellularLocation>
</comment>
<keyword evidence="9" id="KW-1185">Reference proteome</keyword>
<evidence type="ECO:0000256" key="3">
    <source>
        <dbReference type="ARBA" id="ARBA00022468"/>
    </source>
</evidence>
<proteinExistence type="inferred from homology"/>
<evidence type="ECO:0000259" key="7">
    <source>
        <dbReference type="Pfam" id="PF14656"/>
    </source>
</evidence>
<evidence type="ECO:0000256" key="2">
    <source>
        <dbReference type="ARBA" id="ARBA00008153"/>
    </source>
</evidence>
<evidence type="ECO:0000256" key="1">
    <source>
        <dbReference type="ARBA" id="ARBA00004496"/>
    </source>
</evidence>
<organism evidence="8 9">
    <name type="scientific">Macrostomum lignano</name>
    <dbReference type="NCBI Taxonomy" id="282301"/>
    <lineage>
        <taxon>Eukaryota</taxon>
        <taxon>Metazoa</taxon>
        <taxon>Spiralia</taxon>
        <taxon>Lophotrochozoa</taxon>
        <taxon>Platyhelminthes</taxon>
        <taxon>Rhabditophora</taxon>
        <taxon>Macrostomorpha</taxon>
        <taxon>Macrostomida</taxon>
        <taxon>Macrostomidae</taxon>
        <taxon>Macrostomum</taxon>
    </lineage>
</organism>
<dbReference type="InterPro" id="IPR029257">
    <property type="entry name" value="RAB3GAP2_C"/>
</dbReference>
<dbReference type="Proteomes" id="UP000215902">
    <property type="component" value="Unassembled WGS sequence"/>
</dbReference>
<feature type="domain" description="Rab3-GAP regulatory subunit N-terminal" evidence="6">
    <location>
        <begin position="80"/>
        <end position="502"/>
    </location>
</feature>
<feature type="region of interest" description="Disordered" evidence="5">
    <location>
        <begin position="1164"/>
        <end position="1188"/>
    </location>
</feature>
<evidence type="ECO:0000313" key="9">
    <source>
        <dbReference type="Proteomes" id="UP000215902"/>
    </source>
</evidence>
<reference evidence="8 9" key="1">
    <citation type="submission" date="2017-06" db="EMBL/GenBank/DDBJ databases">
        <title>A platform for efficient transgenesis in Macrostomum lignano, a flatworm model organism for stem cell research.</title>
        <authorList>
            <person name="Berezikov E."/>
        </authorList>
    </citation>
    <scope>NUCLEOTIDE SEQUENCE [LARGE SCALE GENOMIC DNA]</scope>
    <source>
        <strain evidence="8">DV1</strain>
        <tissue evidence="8">Whole organism</tissue>
    </source>
</reference>
<feature type="region of interest" description="Disordered" evidence="5">
    <location>
        <begin position="366"/>
        <end position="389"/>
    </location>
</feature>
<feature type="compositionally biased region" description="Low complexity" evidence="5">
    <location>
        <begin position="366"/>
        <end position="376"/>
    </location>
</feature>
<dbReference type="PANTHER" id="PTHR12472">
    <property type="entry name" value="RAB3-GAP REGULATORY DOMAIN"/>
    <property type="match status" value="1"/>
</dbReference>
<dbReference type="OrthoDB" id="2019917at2759"/>
<keyword evidence="4" id="KW-0963">Cytoplasm</keyword>
<dbReference type="InterPro" id="IPR032839">
    <property type="entry name" value="RAB3GAP_N"/>
</dbReference>
<dbReference type="Pfam" id="PF14655">
    <property type="entry name" value="RAB3GAP2_N"/>
    <property type="match status" value="1"/>
</dbReference>
<keyword evidence="3" id="KW-0343">GTPase activation</keyword>
<evidence type="ECO:0000256" key="5">
    <source>
        <dbReference type="SAM" id="MobiDB-lite"/>
    </source>
</evidence>
<dbReference type="STRING" id="282301.A0A267H8X1"/>
<feature type="domain" description="Rab3GAP regulatory subunit C-terminal" evidence="7">
    <location>
        <begin position="968"/>
        <end position="1322"/>
    </location>
</feature>
<dbReference type="GO" id="GO:0005096">
    <property type="term" value="F:GTPase activator activity"/>
    <property type="evidence" value="ECO:0007669"/>
    <property type="project" value="UniProtKB-KW"/>
</dbReference>
<evidence type="ECO:0008006" key="10">
    <source>
        <dbReference type="Google" id="ProtNLM"/>
    </source>
</evidence>
<dbReference type="Pfam" id="PF14656">
    <property type="entry name" value="RAB3GAP2_C"/>
    <property type="match status" value="1"/>
</dbReference>
<dbReference type="GO" id="GO:0005737">
    <property type="term" value="C:cytoplasm"/>
    <property type="evidence" value="ECO:0007669"/>
    <property type="project" value="UniProtKB-SubCell"/>
</dbReference>
<sequence>MATLQSIASISSTVAVHNTTFGQIIKGSNDDESIANVGENPEMSWDNDWSWDDDEQLNQAADLVEDAAASNFNIDWSHEDIMYSLSPLADVVVFANSSNIVCLRRHLDGNEVAYQLLFDHFQAESPSVGPITSVLCLPLATHKQSLQGSPEWTCVMIGHESGHVTFLAETGDRVLTQFWHSTPVQGFKYNSYKAASHSNERDSQEELSILHTDALVVVDGQSLCQTLKACRSQLARSASGVQQQQQQQQQQQPHQQQQAMQLAFKKWALRDQREFVDHANLGLRRTNPFDQLVTASLVGGPYATIRPTPPVYSVFVTAGQSPFVGFFYASEDQWQPLLSNATELAFAVATKVKSALLSAAASWLTGGGSQASQSGGPDATDGSADRRKVEPATPLSLRYGLMDKRRQGVAVAVCPYGRYCAVVDAFGRVTLVGLEDGTALRMWKGYRGAQVGWVAAQDTSGKGGRALFLVIYASRRGLLEVWTACHGPRVAAFNVSRQGRLLYCPHSLMGLSSLNARHYTTGYCYFLDSNRSIKAVNVPYHLAFTDANSYQTHDTALLKQLRQTLRESPEFTEAESQRLRQQLSQFRLVSYLEQAVDRLIGAKQMTQPVLDACLRQALDMLTGTAGSGAAPCLPGSSAGERAKLGAFVASELELLNAYTLVRAVAADSAETGASGPGGAELASLPQPERLGDDVNLAIGRLFARLGEKLAGAQTGDCAPEPVALKPPFSVPAFLNMFFCVIEKAAQQQQEQQQEQQQQQQFVARVQFRAEASLEDKARLGEFLAQSYLAGHVTLEDQLAILRCDQLTGCGVLLESLACHLLLDWRRAFLCSDWLARFRLLFADALRLLSMAEAGAPAAVAECLCGLAASADQPPGALLLTLLLIDCGGDFINDEAIWEKLDQLAMKLRDTESLWLCMDTEPLSVKMIEQGSRGLVGELLARRLVGAGLGPADLERFFLDESADADFALAHAAFPLSLQFDVLAANCAWEAGLAWVREPDRCDRLSACLAYMGLLGSGSGCLKQGLSSMLWHVHFCKPLQSLAFLADKAGRQPGDRATRRELGMSAAAACEFAALMADFLSDCFHTAYADVVPALAMETLWDNPAGRLSLCELALDQTAPVPEAVRQHRELSRALHLILSLRLSVRLFSLFPSKLLFRSLTSSATPSSGGPASQQNQQQQPHHHQSASSADAARSNFLLSAMRAAVRMPRDDSASDQDVEQRLVRGICRLAEDWFGGAGSEPGQMLLDRLRRSRVRDLFAMGRDAEAEALISSVSQRFLLASDLLTVIGARLHRLDKTGQLSVLSIAVPSVSAWIESCDTEDVFAELDQQQQQQHSQEQLEADMAGMKRIMRHLLNDMRETQDDYKLALQVNDLLACF</sequence>
<dbReference type="PANTHER" id="PTHR12472:SF0">
    <property type="entry name" value="RAB3 GTPASE-ACTIVATING PROTEIN NON-CATALYTIC SUBUNIT"/>
    <property type="match status" value="1"/>
</dbReference>